<reference evidence="8 9" key="1">
    <citation type="submission" date="2014-02" db="EMBL/GenBank/DDBJ databases">
        <title>Single nucleus genome sequencing reveals high similarity among nuclei of an endomycorrhizal fungus.</title>
        <authorList>
            <person name="Lin K."/>
            <person name="Geurts R."/>
            <person name="Zhang Z."/>
            <person name="Limpens E."/>
            <person name="Saunders D.G."/>
            <person name="Mu D."/>
            <person name="Pang E."/>
            <person name="Cao H."/>
            <person name="Cha H."/>
            <person name="Lin T."/>
            <person name="Zhou Q."/>
            <person name="Shang Y."/>
            <person name="Li Y."/>
            <person name="Ivanov S."/>
            <person name="Sharma T."/>
            <person name="Velzen R.V."/>
            <person name="Ruijter N.D."/>
            <person name="Aanen D.K."/>
            <person name="Win J."/>
            <person name="Kamoun S."/>
            <person name="Bisseling T."/>
            <person name="Huang S."/>
        </authorList>
    </citation>
    <scope>NUCLEOTIDE SEQUENCE [LARGE SCALE GENOMIC DNA]</scope>
    <source>
        <strain evidence="9">DAOM197198w</strain>
    </source>
</reference>
<gene>
    <name evidence="8" type="ORF">RirG_027250</name>
</gene>
<dbReference type="Proteomes" id="UP000022910">
    <property type="component" value="Unassembled WGS sequence"/>
</dbReference>
<dbReference type="InterPro" id="IPR036286">
    <property type="entry name" value="LexA/Signal_pep-like_sf"/>
</dbReference>
<dbReference type="PANTHER" id="PTHR40661">
    <property type="match status" value="1"/>
</dbReference>
<evidence type="ECO:0000259" key="7">
    <source>
        <dbReference type="PROSITE" id="PS50943"/>
    </source>
</evidence>
<dbReference type="GO" id="GO:0003677">
    <property type="term" value="F:DNA binding"/>
    <property type="evidence" value="ECO:0007669"/>
    <property type="project" value="UniProtKB-KW"/>
</dbReference>
<keyword evidence="4" id="KW-0804">Transcription</keyword>
<evidence type="ECO:0000256" key="1">
    <source>
        <dbReference type="ARBA" id="ARBA00009802"/>
    </source>
</evidence>
<protein>
    <recommendedName>
        <fullName evidence="5">Signal peptidase I</fullName>
    </recommendedName>
</protein>
<accession>A0A015NCW0</accession>
<evidence type="ECO:0000256" key="3">
    <source>
        <dbReference type="ARBA" id="ARBA00023125"/>
    </source>
</evidence>
<dbReference type="SUPFAM" id="SSF51306">
    <property type="entry name" value="LexA/Signal peptidase"/>
    <property type="match status" value="1"/>
</dbReference>
<evidence type="ECO:0000256" key="6">
    <source>
        <dbReference type="ARBA" id="ARBA00035107"/>
    </source>
</evidence>
<sequence>MNITDRLNRLVQARRPEIGARGIKKDLANSCKISYEAVRQWFAGDTGNIKNEHLVSIAQEYDTTVDWLLIGSGEPPSRSPAPVTAAPLGPLPEFYDPDKHLVIPRYDAPGSMGNGIVLPEHIQVIEQMVVSREWLRKQNLVHTGVPRLAITTGIGDSMKGTFSDGDPLLVDSGINTFEADGIYFFSIEDAAHIKRLQRIGGGKVKVISDNPIYERWEAQISEITIHAKVLIGLNVRKME</sequence>
<dbReference type="AlphaFoldDB" id="A0A015NCW0"/>
<dbReference type="SUPFAM" id="SSF47413">
    <property type="entry name" value="lambda repressor-like DNA-binding domains"/>
    <property type="match status" value="1"/>
</dbReference>
<evidence type="ECO:0000256" key="4">
    <source>
        <dbReference type="ARBA" id="ARBA00023163"/>
    </source>
</evidence>
<dbReference type="HOGENOM" id="CLU_066192_1_2_1"/>
<keyword evidence="3" id="KW-0238">DNA-binding</keyword>
<dbReference type="CDD" id="cd06529">
    <property type="entry name" value="S24_LexA-like"/>
    <property type="match status" value="1"/>
</dbReference>
<dbReference type="InterPro" id="IPR010982">
    <property type="entry name" value="Lambda_DNA-bd_dom_sf"/>
</dbReference>
<dbReference type="InterPro" id="IPR039418">
    <property type="entry name" value="LexA-like"/>
</dbReference>
<comment type="function">
    <text evidence="6">Transcriptional coactivator that stimulates GCN4-dependent transcriptional activity by bridging the DNA-binding region of GCN4 and TBP (SPT15), thereby recruiting TBP to GCN4-bound promoters. Involved in induction of the ribosome quality control (RQC) pathway; a pathway that degrades nascent peptide chains during problematic translation. Required to prevent stalled ribosomes from frameshifting.</text>
</comment>
<dbReference type="Gene3D" id="1.10.260.40">
    <property type="entry name" value="lambda repressor-like DNA-binding domains"/>
    <property type="match status" value="1"/>
</dbReference>
<dbReference type="Gene3D" id="2.10.109.10">
    <property type="entry name" value="Umud Fragment, subunit A"/>
    <property type="match status" value="1"/>
</dbReference>
<dbReference type="Pfam" id="PF00717">
    <property type="entry name" value="Peptidase_S24"/>
    <property type="match status" value="1"/>
</dbReference>
<dbReference type="CDD" id="cd00093">
    <property type="entry name" value="HTH_XRE"/>
    <property type="match status" value="1"/>
</dbReference>
<dbReference type="EMBL" id="JEMT01011705">
    <property type="protein sequence ID" value="EXX77063.1"/>
    <property type="molecule type" value="Genomic_DNA"/>
</dbReference>
<feature type="domain" description="HTH cro/C1-type" evidence="7">
    <location>
        <begin position="25"/>
        <end position="68"/>
    </location>
</feature>
<name>A0A015NCW0_RHIIW</name>
<evidence type="ECO:0000313" key="8">
    <source>
        <dbReference type="EMBL" id="EXX77063.1"/>
    </source>
</evidence>
<evidence type="ECO:0000256" key="5">
    <source>
        <dbReference type="ARBA" id="ARBA00033305"/>
    </source>
</evidence>
<dbReference type="PROSITE" id="PS50943">
    <property type="entry name" value="HTH_CROC1"/>
    <property type="match status" value="1"/>
</dbReference>
<comment type="similarity">
    <text evidence="1">Belongs to the MBF1 family.</text>
</comment>
<keyword evidence="9" id="KW-1185">Reference proteome</keyword>
<keyword evidence="2" id="KW-0805">Transcription regulation</keyword>
<dbReference type="InterPro" id="IPR001387">
    <property type="entry name" value="Cro/C1-type_HTH"/>
</dbReference>
<evidence type="ECO:0000313" key="9">
    <source>
        <dbReference type="Proteomes" id="UP000022910"/>
    </source>
</evidence>
<comment type="caution">
    <text evidence="8">The sequence shown here is derived from an EMBL/GenBank/DDBJ whole genome shotgun (WGS) entry which is preliminary data.</text>
</comment>
<evidence type="ECO:0000256" key="2">
    <source>
        <dbReference type="ARBA" id="ARBA00023015"/>
    </source>
</evidence>
<dbReference type="PANTHER" id="PTHR40661:SF3">
    <property type="entry name" value="FELS-1 PROPHAGE TRANSCRIPTIONAL REGULATOR"/>
    <property type="match status" value="1"/>
</dbReference>
<organism evidence="8 9">
    <name type="scientific">Rhizophagus irregularis (strain DAOM 197198w)</name>
    <name type="common">Glomus intraradices</name>
    <dbReference type="NCBI Taxonomy" id="1432141"/>
    <lineage>
        <taxon>Eukaryota</taxon>
        <taxon>Fungi</taxon>
        <taxon>Fungi incertae sedis</taxon>
        <taxon>Mucoromycota</taxon>
        <taxon>Glomeromycotina</taxon>
        <taxon>Glomeromycetes</taxon>
        <taxon>Glomerales</taxon>
        <taxon>Glomeraceae</taxon>
        <taxon>Rhizophagus</taxon>
    </lineage>
</organism>
<proteinExistence type="inferred from homology"/>
<dbReference type="InterPro" id="IPR015927">
    <property type="entry name" value="Peptidase_S24_S26A/B/C"/>
</dbReference>